<feature type="compositionally biased region" description="Basic residues" evidence="1">
    <location>
        <begin position="739"/>
        <end position="751"/>
    </location>
</feature>
<proteinExistence type="predicted"/>
<feature type="compositionally biased region" description="Acidic residues" evidence="1">
    <location>
        <begin position="626"/>
        <end position="638"/>
    </location>
</feature>
<feature type="region of interest" description="Disordered" evidence="1">
    <location>
        <begin position="603"/>
        <end position="638"/>
    </location>
</feature>
<gene>
    <name evidence="2" type="ORF">AK812_SmicGene28217</name>
</gene>
<feature type="region of interest" description="Disordered" evidence="1">
    <location>
        <begin position="390"/>
        <end position="524"/>
    </location>
</feature>
<comment type="caution">
    <text evidence="2">The sequence shown here is derived from an EMBL/GenBank/DDBJ whole genome shotgun (WGS) entry which is preliminary data.</text>
</comment>
<feature type="compositionally biased region" description="Low complexity" evidence="1">
    <location>
        <begin position="465"/>
        <end position="480"/>
    </location>
</feature>
<dbReference type="AlphaFoldDB" id="A0A1Q9D4Y6"/>
<feature type="region of interest" description="Disordered" evidence="1">
    <location>
        <begin position="712"/>
        <end position="754"/>
    </location>
</feature>
<dbReference type="Proteomes" id="UP000186817">
    <property type="component" value="Unassembled WGS sequence"/>
</dbReference>
<keyword evidence="3" id="KW-1185">Reference proteome</keyword>
<organism evidence="2 3">
    <name type="scientific">Symbiodinium microadriaticum</name>
    <name type="common">Dinoflagellate</name>
    <name type="synonym">Zooxanthella microadriatica</name>
    <dbReference type="NCBI Taxonomy" id="2951"/>
    <lineage>
        <taxon>Eukaryota</taxon>
        <taxon>Sar</taxon>
        <taxon>Alveolata</taxon>
        <taxon>Dinophyceae</taxon>
        <taxon>Suessiales</taxon>
        <taxon>Symbiodiniaceae</taxon>
        <taxon>Symbiodinium</taxon>
    </lineage>
</organism>
<feature type="compositionally biased region" description="Acidic residues" evidence="1">
    <location>
        <begin position="603"/>
        <end position="619"/>
    </location>
</feature>
<protein>
    <submittedName>
        <fullName evidence="2">Uncharacterized protein</fullName>
    </submittedName>
</protein>
<name>A0A1Q9D4Y6_SYMMI</name>
<evidence type="ECO:0000256" key="1">
    <source>
        <dbReference type="SAM" id="MobiDB-lite"/>
    </source>
</evidence>
<accession>A0A1Q9D4Y6</accession>
<feature type="region of interest" description="Disordered" evidence="1">
    <location>
        <begin position="33"/>
        <end position="68"/>
    </location>
</feature>
<dbReference type="OrthoDB" id="10299908at2759"/>
<dbReference type="EMBL" id="LSRX01000722">
    <property type="protein sequence ID" value="OLP90249.1"/>
    <property type="molecule type" value="Genomic_DNA"/>
</dbReference>
<evidence type="ECO:0000313" key="3">
    <source>
        <dbReference type="Proteomes" id="UP000186817"/>
    </source>
</evidence>
<reference evidence="2 3" key="1">
    <citation type="submission" date="2016-02" db="EMBL/GenBank/DDBJ databases">
        <title>Genome analysis of coral dinoflagellate symbionts highlights evolutionary adaptations to a symbiotic lifestyle.</title>
        <authorList>
            <person name="Aranda M."/>
            <person name="Li Y."/>
            <person name="Liew Y.J."/>
            <person name="Baumgarten S."/>
            <person name="Simakov O."/>
            <person name="Wilson M."/>
            <person name="Piel J."/>
            <person name="Ashoor H."/>
            <person name="Bougouffa S."/>
            <person name="Bajic V.B."/>
            <person name="Ryu T."/>
            <person name="Ravasi T."/>
            <person name="Bayer T."/>
            <person name="Micklem G."/>
            <person name="Kim H."/>
            <person name="Bhak J."/>
            <person name="Lajeunesse T.C."/>
            <person name="Voolstra C.R."/>
        </authorList>
    </citation>
    <scope>NUCLEOTIDE SEQUENCE [LARGE SCALE GENOMIC DNA]</scope>
    <source>
        <strain evidence="2 3">CCMP2467</strain>
    </source>
</reference>
<feature type="compositionally biased region" description="Basic and acidic residues" evidence="1">
    <location>
        <begin position="726"/>
        <end position="738"/>
    </location>
</feature>
<evidence type="ECO:0000313" key="2">
    <source>
        <dbReference type="EMBL" id="OLP90249.1"/>
    </source>
</evidence>
<sequence>MLPQKPAHISQELWELELPSILGMAHPSISIEETDSEDATPLHATDLTPPAPAPAPAPALASASAHEMSRVEASSPSFVTCNPASSIPEQVVDTSGPIFAIESDTDIDDSGASNELATQVYEAPDIPSDPSELATQVYGPPAVPGGDWSEIWNMDRPARGFITYALSMDDVQLPSAPESTAPVMEWLAHLVCTRRSCTTDDLRHLCQQLPQRTSAKRRRLTTSDGATGRLQRSFSVGSRDILASSKYSFVTSAASSCSAGLSECFGYKGILCLVWVSETRTVSALFADMVSGDDCWSDANLVDCIAYARASKFLVLSQELPCSVPRACRWKPTLFTSSFWLKSNSYWYLAGSTSNKFHAMPLACPGDLIDCTALLVLLLVLVDGLGGADSGALPNTPPEPILPPADAKAMPSTQPEPIESPALADPAASTKPSLKDDRKLPVSVKVEPGTVHTVKAGNGKGSGNPSVAAASPAPTALTDAVPEPGSQATAQKEMDAEDEEIRSREELDKIPPPPPQLSEGAIDRRLRRIVAPRSNGKHKDLFIRKVTKIYREIEEHSFVTDFEFMSEQDMQDANFPPKKIAGIIKYCSCRRTRTTITEKLMEEEMPEDEELPELGDDMTDLMGGEASDDNQEDDDEDERERILKISKCIQKRVNKLTELASRFETLADAAITSIYSTGIVNGFTRENQKTLRKAFEEAKAIESMLLDGRAKTLGNNRRSIAGPKRPTPEPEPKADPKSKAKAKGRAAKRSSAKSADQARYAQIAEMLGEGAEPFIIIDQVSASDAKRCYGRVRDPVSLDAEGIHTDGQRESIANAERDCHRFFSGLGLSIPAKIEKTALETDGSTLLLHYIRLKSWLRYMLRRCPSTLAGGSPGVRWEELSHHPSWSSTMFRSRPWATPPPLSACPYDTNRPEYLYKLDLFHCFKTGIARDVAGSVFLFCRLGVYDDTNDCNQIQSRLERAHQHFRLWAMASKRTPALRYFSKNLFNVKKMSTDYPWSNTKGSDSVLLLEYLRWFTSLLLDTGDHLPQHLQCHRRLLRVLKSTVTHGLEVLHICYSHGLWLPRTCAQSVYLHMMSFLSGYQSLARIALQYGMPAFALKPKWHACHHIAYEVRQCLLTPAPGILNPACMACDQGEDVVGKLSKLAMSVSTRTINARVIQRHFLKKAAVIRRQSNFRRSRGLGA</sequence>
<feature type="compositionally biased region" description="Low complexity" evidence="1">
    <location>
        <begin position="39"/>
        <end position="48"/>
    </location>
</feature>